<dbReference type="FunCoup" id="K3ZUT6">
    <property type="interactions" value="924"/>
</dbReference>
<feature type="compositionally biased region" description="Low complexity" evidence="1">
    <location>
        <begin position="269"/>
        <end position="278"/>
    </location>
</feature>
<feature type="compositionally biased region" description="Basic and acidic residues" evidence="1">
    <location>
        <begin position="96"/>
        <end position="115"/>
    </location>
</feature>
<sequence length="347" mass="38132">MSTHIKVGTHAFRRLVHSVKLAVPLQALHELVDVPLLPAAVVADDQLPQPLRVERELLPLLLHHDARNRGSNVVPAEPAVVVTPRHLHADAALGHHPRDEPLVDDEREHHQRVPETEALGDGAPPAVREEGAHRRVRQHAHLRHPAHARRAATARPLLEPFRQQWLLAGAGAAAAARRPERPQEAHPGELEPQGELMHARRRHRRLAAERDAAPRHCYGHRRRARPPPAPAAGGRHPTAGLPNSSASRGNTVRGSASGQLRNTRRRQRSSVLQVRSMSETPDALGRNAAAIHAASWRRKARDGGEGNHLGIGMKSSTVTRGWLAFSRREPLYASMVPVTIRNIAQGT</sequence>
<evidence type="ECO:0000313" key="3">
    <source>
        <dbReference type="Proteomes" id="UP000004995"/>
    </source>
</evidence>
<reference evidence="3" key="1">
    <citation type="journal article" date="2012" name="Nat. Biotechnol.">
        <title>Reference genome sequence of the model plant Setaria.</title>
        <authorList>
            <person name="Bennetzen J.L."/>
            <person name="Schmutz J."/>
            <person name="Wang H."/>
            <person name="Percifield R."/>
            <person name="Hawkins J."/>
            <person name="Pontaroli A.C."/>
            <person name="Estep M."/>
            <person name="Feng L."/>
            <person name="Vaughn J.N."/>
            <person name="Grimwood J."/>
            <person name="Jenkins J."/>
            <person name="Barry K."/>
            <person name="Lindquist E."/>
            <person name="Hellsten U."/>
            <person name="Deshpande S."/>
            <person name="Wang X."/>
            <person name="Wu X."/>
            <person name="Mitros T."/>
            <person name="Triplett J."/>
            <person name="Yang X."/>
            <person name="Ye C.Y."/>
            <person name="Mauro-Herrera M."/>
            <person name="Wang L."/>
            <person name="Li P."/>
            <person name="Sharma M."/>
            <person name="Sharma R."/>
            <person name="Ronald P.C."/>
            <person name="Panaud O."/>
            <person name="Kellogg E.A."/>
            <person name="Brutnell T.P."/>
            <person name="Doust A.N."/>
            <person name="Tuskan G.A."/>
            <person name="Rokhsar D."/>
            <person name="Devos K.M."/>
        </authorList>
    </citation>
    <scope>NUCLEOTIDE SEQUENCE [LARGE SCALE GENOMIC DNA]</scope>
    <source>
        <strain evidence="3">cv. Yugu1</strain>
    </source>
</reference>
<feature type="compositionally biased region" description="Basic residues" evidence="1">
    <location>
        <begin position="134"/>
        <end position="151"/>
    </location>
</feature>
<evidence type="ECO:0000256" key="1">
    <source>
        <dbReference type="SAM" id="MobiDB-lite"/>
    </source>
</evidence>
<dbReference type="OMA" id="WVVDSES"/>
<dbReference type="InParanoid" id="K3ZUT6"/>
<dbReference type="eggNOG" id="ENOG502R5J8">
    <property type="taxonomic scope" value="Eukaryota"/>
</dbReference>
<feature type="compositionally biased region" description="Low complexity" evidence="1">
    <location>
        <begin position="231"/>
        <end position="240"/>
    </location>
</feature>
<dbReference type="HOGENOM" id="CLU_800239_0_0_1"/>
<feature type="compositionally biased region" description="Polar residues" evidence="1">
    <location>
        <begin position="241"/>
        <end position="261"/>
    </location>
</feature>
<accession>K3ZUT6</accession>
<name>K3ZUT6_SETIT</name>
<dbReference type="AlphaFoldDB" id="K3ZUT6"/>
<feature type="compositionally biased region" description="Basic and acidic residues" evidence="1">
    <location>
        <begin position="177"/>
        <end position="189"/>
    </location>
</feature>
<keyword evidence="3" id="KW-1185">Reference proteome</keyword>
<feature type="region of interest" description="Disordered" evidence="1">
    <location>
        <begin position="94"/>
        <end position="151"/>
    </location>
</feature>
<proteinExistence type="predicted"/>
<dbReference type="Gramene" id="KQL23208">
    <property type="protein sequence ID" value="KQL23208"/>
    <property type="gene ID" value="SETIT_030367mg"/>
</dbReference>
<protein>
    <submittedName>
        <fullName evidence="2">Uncharacterized protein</fullName>
    </submittedName>
</protein>
<feature type="region of interest" description="Disordered" evidence="1">
    <location>
        <begin position="172"/>
        <end position="286"/>
    </location>
</feature>
<organism evidence="2 3">
    <name type="scientific">Setaria italica</name>
    <name type="common">Foxtail millet</name>
    <name type="synonym">Panicum italicum</name>
    <dbReference type="NCBI Taxonomy" id="4555"/>
    <lineage>
        <taxon>Eukaryota</taxon>
        <taxon>Viridiplantae</taxon>
        <taxon>Streptophyta</taxon>
        <taxon>Embryophyta</taxon>
        <taxon>Tracheophyta</taxon>
        <taxon>Spermatophyta</taxon>
        <taxon>Magnoliopsida</taxon>
        <taxon>Liliopsida</taxon>
        <taxon>Poales</taxon>
        <taxon>Poaceae</taxon>
        <taxon>PACMAD clade</taxon>
        <taxon>Panicoideae</taxon>
        <taxon>Panicodae</taxon>
        <taxon>Paniceae</taxon>
        <taxon>Cenchrinae</taxon>
        <taxon>Setaria</taxon>
    </lineage>
</organism>
<dbReference type="Proteomes" id="UP000004995">
    <property type="component" value="Unassembled WGS sequence"/>
</dbReference>
<reference evidence="2" key="2">
    <citation type="submission" date="2018-08" db="UniProtKB">
        <authorList>
            <consortium name="EnsemblPlants"/>
        </authorList>
    </citation>
    <scope>IDENTIFICATION</scope>
    <source>
        <strain evidence="2">Yugu1</strain>
    </source>
</reference>
<evidence type="ECO:0000313" key="2">
    <source>
        <dbReference type="EnsemblPlants" id="KQL23208"/>
    </source>
</evidence>
<dbReference type="EMBL" id="AGNK02000807">
    <property type="status" value="NOT_ANNOTATED_CDS"/>
    <property type="molecule type" value="Genomic_DNA"/>
</dbReference>
<dbReference type="EnsemblPlants" id="KQL23208">
    <property type="protein sequence ID" value="KQL23208"/>
    <property type="gene ID" value="SETIT_030367mg"/>
</dbReference>